<protein>
    <submittedName>
        <fullName evidence="1">Uncharacterized protein</fullName>
    </submittedName>
</protein>
<dbReference type="AlphaFoldDB" id="A0A833PFD5"/>
<proteinExistence type="predicted"/>
<dbReference type="Proteomes" id="UP000490535">
    <property type="component" value="Unassembled WGS sequence"/>
</dbReference>
<gene>
    <name evidence="1" type="ORF">GAK29_01440</name>
</gene>
<name>A0A833PFD5_ACIBZ</name>
<evidence type="ECO:0000313" key="1">
    <source>
        <dbReference type="EMBL" id="KAF1026178.1"/>
    </source>
</evidence>
<comment type="caution">
    <text evidence="1">The sequence shown here is derived from an EMBL/GenBank/DDBJ whole genome shotgun (WGS) entry which is preliminary data.</text>
</comment>
<organism evidence="1 2">
    <name type="scientific">Acinetobacter bereziniae</name>
    <name type="common">Acinetobacter genomosp. 10</name>
    <dbReference type="NCBI Taxonomy" id="106648"/>
    <lineage>
        <taxon>Bacteria</taxon>
        <taxon>Pseudomonadati</taxon>
        <taxon>Pseudomonadota</taxon>
        <taxon>Gammaproteobacteria</taxon>
        <taxon>Moraxellales</taxon>
        <taxon>Moraxellaceae</taxon>
        <taxon>Acinetobacter</taxon>
    </lineage>
</organism>
<reference evidence="2" key="1">
    <citation type="journal article" date="2020" name="MBio">
        <title>Horizontal gene transfer to a defensive symbiont with a reduced genome amongst a multipartite beetle microbiome.</title>
        <authorList>
            <person name="Waterworth S.C."/>
            <person name="Florez L.V."/>
            <person name="Rees E.R."/>
            <person name="Hertweck C."/>
            <person name="Kaltenpoth M."/>
            <person name="Kwan J.C."/>
        </authorList>
    </citation>
    <scope>NUCLEOTIDE SEQUENCE [LARGE SCALE GENOMIC DNA]</scope>
</reference>
<evidence type="ECO:0000313" key="2">
    <source>
        <dbReference type="Proteomes" id="UP000490535"/>
    </source>
</evidence>
<sequence length="76" mass="8863">MTKFRNLKIAITEDQLLDDVMMELERIGYKISYKTIAPVRCVIFDNCHYSLLGSDIDLVDNYELTTLAELKEMEND</sequence>
<accession>A0A833PFD5</accession>
<dbReference type="EMBL" id="WNDP01000027">
    <property type="protein sequence ID" value="KAF1026178.1"/>
    <property type="molecule type" value="Genomic_DNA"/>
</dbReference>